<evidence type="ECO:0000313" key="2">
    <source>
        <dbReference type="EMBL" id="QEL55764.1"/>
    </source>
</evidence>
<dbReference type="AlphaFoldDB" id="A0A5C1DGI2"/>
<evidence type="ECO:0000256" key="1">
    <source>
        <dbReference type="SAM" id="SignalP"/>
    </source>
</evidence>
<evidence type="ECO:0000313" key="3">
    <source>
        <dbReference type="Proteomes" id="UP000322079"/>
    </source>
</evidence>
<keyword evidence="3" id="KW-1185">Reference proteome</keyword>
<dbReference type="Proteomes" id="UP000322079">
    <property type="component" value="Chromosome"/>
</dbReference>
<keyword evidence="2" id="KW-0378">Hydrolase</keyword>
<name>A0A5C1DGI2_9NEIS</name>
<reference evidence="2 3" key="1">
    <citation type="submission" date="2019-08" db="EMBL/GenBank/DDBJ databases">
        <title>Chromobacterium paludis, a novel bacterium isolated from a Maryland marsh pond.</title>
        <authorList>
            <person name="Blackburn M.B."/>
            <person name="Gundersen-Rindal D.E."/>
        </authorList>
    </citation>
    <scope>NUCLEOTIDE SEQUENCE [LARGE SCALE GENOMIC DNA]</scope>
    <source>
        <strain evidence="3">IIBBL 257-1</strain>
    </source>
</reference>
<protein>
    <submittedName>
        <fullName evidence="2">Carboxypeptidase regulatory-like domain-containing protein</fullName>
    </submittedName>
</protein>
<keyword evidence="2" id="KW-0645">Protease</keyword>
<dbReference type="RefSeq" id="WP_149296125.1">
    <property type="nucleotide sequence ID" value="NZ_CP043473.1"/>
</dbReference>
<feature type="signal peptide" evidence="1">
    <location>
        <begin position="1"/>
        <end position="28"/>
    </location>
</feature>
<dbReference type="PROSITE" id="PS51257">
    <property type="entry name" value="PROKAR_LIPOPROTEIN"/>
    <property type="match status" value="1"/>
</dbReference>
<proteinExistence type="predicted"/>
<dbReference type="GO" id="GO:0004180">
    <property type="term" value="F:carboxypeptidase activity"/>
    <property type="evidence" value="ECO:0007669"/>
    <property type="project" value="UniProtKB-KW"/>
</dbReference>
<accession>A0A5C1DGI2</accession>
<gene>
    <name evidence="2" type="ORF">FYK34_09380</name>
</gene>
<organism evidence="2 3">
    <name type="scientific">Chromobacterium paludis</name>
    <dbReference type="NCBI Taxonomy" id="2605945"/>
    <lineage>
        <taxon>Bacteria</taxon>
        <taxon>Pseudomonadati</taxon>
        <taxon>Pseudomonadota</taxon>
        <taxon>Betaproteobacteria</taxon>
        <taxon>Neisseriales</taxon>
        <taxon>Chromobacteriaceae</taxon>
        <taxon>Chromobacterium</taxon>
    </lineage>
</organism>
<dbReference type="EMBL" id="CP043473">
    <property type="protein sequence ID" value="QEL55764.1"/>
    <property type="molecule type" value="Genomic_DNA"/>
</dbReference>
<feature type="chain" id="PRO_5022873026" evidence="1">
    <location>
        <begin position="29"/>
        <end position="596"/>
    </location>
</feature>
<sequence length="596" mass="63340">MNAKLSPIALACMLLLSACGGGSDNNNANTSANTNQLSVSAIQNISGTVATGSPMANAQITVKNAQGQVIKSLQTDANGSFSNINIGNATGPLLLEASGVVNGSPLLLHSVATSNGVVNITPLTEAIVTLTSGNNAGQCFAQADKCAQTISADALKQSQANLKTALSPLSQALALDDQSDWISTAFTPNKTGHDKLLELVDISAGDKPGSIVVKSKLGGTAVSVSRQQKPAQISIPAGGAPDIAGLDILAAQLTDAYKTADGQSGRIGSLLSKDFNYSGANASQFLAQLNNRPTPLVGVRFGQPKLLNCESANRCEVVFTINEGAERENYIVSREGNQWKIAGDDYPVDMSIMSESQAFHQIDRKTLKNSVNFSVDFQLAIGQWPLGNNSPTPTVRSAQMLVNGQPLLSLAEDKTCGSNLLVDTQHKYSMGGKCSFSFYFPNNVALQINQAMRTGQVKVRLFSQPDFTQALAKDITVSQPVFLPDSMDNSNYAKLDDASISTLSNANLGSDITLSWKQPSGIAPRLLEMTMYGVSQPRYESITAKYMTSDPASPAKFSGKLSQNKQAGQNTYTQLSLNIYGFDRYGRNIWSNYSFN</sequence>
<dbReference type="KEGG" id="chrm:FYK34_09380"/>
<keyword evidence="1" id="KW-0732">Signal</keyword>
<keyword evidence="2" id="KW-0121">Carboxypeptidase</keyword>